<gene>
    <name evidence="2" type="ORF">H9966_08195</name>
</gene>
<dbReference type="PANTHER" id="PTHR42834">
    <property type="entry name" value="ENDONUCLEASE/EXONUCLEASE/PHOSPHATASE FAMILY PROTEIN (AFU_ORTHOLOGUE AFUA_3G09210)"/>
    <property type="match status" value="1"/>
</dbReference>
<keyword evidence="2" id="KW-0378">Hydrolase</keyword>
<evidence type="ECO:0000259" key="1">
    <source>
        <dbReference type="Pfam" id="PF19580"/>
    </source>
</evidence>
<dbReference type="AlphaFoldDB" id="A0A9D2FZU9"/>
<dbReference type="PANTHER" id="PTHR42834:SF1">
    <property type="entry name" value="ENDONUCLEASE_EXONUCLEASE_PHOSPHATASE FAMILY PROTEIN (AFU_ORTHOLOGUE AFUA_3G09210)"/>
    <property type="match status" value="1"/>
</dbReference>
<proteinExistence type="predicted"/>
<dbReference type="Proteomes" id="UP000824055">
    <property type="component" value="Unassembled WGS sequence"/>
</dbReference>
<organism evidence="2 3">
    <name type="scientific">Candidatus Prevotella avicola</name>
    <dbReference type="NCBI Taxonomy" id="2838738"/>
    <lineage>
        <taxon>Bacteria</taxon>
        <taxon>Pseudomonadati</taxon>
        <taxon>Bacteroidota</taxon>
        <taxon>Bacteroidia</taxon>
        <taxon>Bacteroidales</taxon>
        <taxon>Prevotellaceae</taxon>
        <taxon>Prevotella</taxon>
    </lineage>
</organism>
<dbReference type="Gene3D" id="3.60.10.10">
    <property type="entry name" value="Endonuclease/exonuclease/phosphatase"/>
    <property type="match status" value="1"/>
</dbReference>
<evidence type="ECO:0000313" key="2">
    <source>
        <dbReference type="EMBL" id="HIZ69842.1"/>
    </source>
</evidence>
<sequence>MQRTAMALLFFMCLGIVAFAQKKYAVYAVGFYNQENLFDTCHDEGKNDYEYLPAKGWDALKYSSKLKNMARVISEMGTDMLPKVGCAFIGLSEVENAKVLDDLTAELSTRARNYKYVHVEGPDTRGIDCALLYNPHLFTVKDVKLLPYKTERPSDSTFKTRGFLTVRGEMAGEDVVAIVCHWPSRYSGSYYRELAAKQVKAIKDSVLQAYPATKVFVMGDMNDDPTNKSMKEILRALPAMDEVGEGDMFNPWYNLLAKEGKGTLMYQGNWNLFDQIVLSPNLVTKKGEKDYSTLKYFKHQIFRRDYMIQQEGQYKGSPLRTSAGGRWLNGYSDHLPVVVYLVKER</sequence>
<dbReference type="EMBL" id="DXBE01000061">
    <property type="protein sequence ID" value="HIZ69842.1"/>
    <property type="molecule type" value="Genomic_DNA"/>
</dbReference>
<keyword evidence="2" id="KW-0255">Endonuclease</keyword>
<dbReference type="Pfam" id="PF19580">
    <property type="entry name" value="Exo_endo_phos_3"/>
    <property type="match status" value="1"/>
</dbReference>
<dbReference type="GO" id="GO:0004519">
    <property type="term" value="F:endonuclease activity"/>
    <property type="evidence" value="ECO:0007669"/>
    <property type="project" value="UniProtKB-KW"/>
</dbReference>
<evidence type="ECO:0000313" key="3">
    <source>
        <dbReference type="Proteomes" id="UP000824055"/>
    </source>
</evidence>
<dbReference type="InterPro" id="IPR036691">
    <property type="entry name" value="Endo/exonu/phosph_ase_sf"/>
</dbReference>
<reference evidence="2" key="1">
    <citation type="journal article" date="2021" name="PeerJ">
        <title>Extensive microbial diversity within the chicken gut microbiome revealed by metagenomics and culture.</title>
        <authorList>
            <person name="Gilroy R."/>
            <person name="Ravi A."/>
            <person name="Getino M."/>
            <person name="Pursley I."/>
            <person name="Horton D.L."/>
            <person name="Alikhan N.F."/>
            <person name="Baker D."/>
            <person name="Gharbi K."/>
            <person name="Hall N."/>
            <person name="Watson M."/>
            <person name="Adriaenssens E.M."/>
            <person name="Foster-Nyarko E."/>
            <person name="Jarju S."/>
            <person name="Secka A."/>
            <person name="Antonio M."/>
            <person name="Oren A."/>
            <person name="Chaudhuri R.R."/>
            <person name="La Ragione R."/>
            <person name="Hildebrand F."/>
            <person name="Pallen M.J."/>
        </authorList>
    </citation>
    <scope>NUCLEOTIDE SEQUENCE</scope>
    <source>
        <strain evidence="2">ChiHecec3B27-8219</strain>
    </source>
</reference>
<dbReference type="SUPFAM" id="SSF56219">
    <property type="entry name" value="DNase I-like"/>
    <property type="match status" value="1"/>
</dbReference>
<reference evidence="2" key="2">
    <citation type="submission" date="2021-04" db="EMBL/GenBank/DDBJ databases">
        <authorList>
            <person name="Gilroy R."/>
        </authorList>
    </citation>
    <scope>NUCLEOTIDE SEQUENCE</scope>
    <source>
        <strain evidence="2">ChiHecec3B27-8219</strain>
    </source>
</reference>
<name>A0A9D2FZU9_9BACT</name>
<keyword evidence="2" id="KW-0540">Nuclease</keyword>
<dbReference type="InterPro" id="IPR005135">
    <property type="entry name" value="Endo/exonuclease/phosphatase"/>
</dbReference>
<comment type="caution">
    <text evidence="2">The sequence shown here is derived from an EMBL/GenBank/DDBJ whole genome shotgun (WGS) entry which is preliminary data.</text>
</comment>
<accession>A0A9D2FZU9</accession>
<feature type="domain" description="Endonuclease/exonuclease/phosphatase" evidence="1">
    <location>
        <begin position="29"/>
        <end position="343"/>
    </location>
</feature>
<protein>
    <submittedName>
        <fullName evidence="2">Endonuclease/exonuclease/phosphatase family protein</fullName>
    </submittedName>
</protein>